<dbReference type="GO" id="GO:0005525">
    <property type="term" value="F:GTP binding"/>
    <property type="evidence" value="ECO:0007669"/>
    <property type="project" value="UniProtKB-KW"/>
</dbReference>
<dbReference type="Gene3D" id="3.40.50.300">
    <property type="entry name" value="P-loop containing nucleotide triphosphate hydrolases"/>
    <property type="match status" value="1"/>
</dbReference>
<gene>
    <name evidence="10" type="ORF">QE152_g34868</name>
</gene>
<dbReference type="PANTHER" id="PTHR24072">
    <property type="entry name" value="RHO FAMILY GTPASE"/>
    <property type="match status" value="1"/>
</dbReference>
<dbReference type="GO" id="GO:0003006">
    <property type="term" value="P:developmental process involved in reproduction"/>
    <property type="evidence" value="ECO:0007669"/>
    <property type="project" value="UniProtKB-ARBA"/>
</dbReference>
<dbReference type="EMBL" id="JASPKY010000563">
    <property type="protein sequence ID" value="KAK9692850.1"/>
    <property type="molecule type" value="Genomic_DNA"/>
</dbReference>
<dbReference type="CDD" id="cd00157">
    <property type="entry name" value="Rho"/>
    <property type="match status" value="1"/>
</dbReference>
<keyword evidence="7" id="KW-0472">Membrane</keyword>
<dbReference type="AlphaFoldDB" id="A0AAW1IT85"/>
<dbReference type="GO" id="GO:0035006">
    <property type="term" value="P:melanization defense response"/>
    <property type="evidence" value="ECO:0007669"/>
    <property type="project" value="UniProtKB-ARBA"/>
</dbReference>
<accession>A0AAW1IT85</accession>
<evidence type="ECO:0000256" key="2">
    <source>
        <dbReference type="ARBA" id="ARBA00010142"/>
    </source>
</evidence>
<dbReference type="GO" id="GO:0007264">
    <property type="term" value="P:small GTPase-mediated signal transduction"/>
    <property type="evidence" value="ECO:0007669"/>
    <property type="project" value="InterPro"/>
</dbReference>
<dbReference type="Proteomes" id="UP001458880">
    <property type="component" value="Unassembled WGS sequence"/>
</dbReference>
<evidence type="ECO:0000256" key="7">
    <source>
        <dbReference type="ARBA" id="ARBA00023136"/>
    </source>
</evidence>
<evidence type="ECO:0000313" key="11">
    <source>
        <dbReference type="Proteomes" id="UP001458880"/>
    </source>
</evidence>
<keyword evidence="3" id="KW-1003">Cell membrane</keyword>
<dbReference type="PROSITE" id="PS51421">
    <property type="entry name" value="RAS"/>
    <property type="match status" value="1"/>
</dbReference>
<organism evidence="10 11">
    <name type="scientific">Popillia japonica</name>
    <name type="common">Japanese beetle</name>
    <dbReference type="NCBI Taxonomy" id="7064"/>
    <lineage>
        <taxon>Eukaryota</taxon>
        <taxon>Metazoa</taxon>
        <taxon>Ecdysozoa</taxon>
        <taxon>Arthropoda</taxon>
        <taxon>Hexapoda</taxon>
        <taxon>Insecta</taxon>
        <taxon>Pterygota</taxon>
        <taxon>Neoptera</taxon>
        <taxon>Endopterygota</taxon>
        <taxon>Coleoptera</taxon>
        <taxon>Polyphaga</taxon>
        <taxon>Scarabaeiformia</taxon>
        <taxon>Scarabaeidae</taxon>
        <taxon>Rutelinae</taxon>
        <taxon>Popillia</taxon>
    </lineage>
</organism>
<name>A0AAW1IT85_POPJA</name>
<dbReference type="PROSITE" id="PS51419">
    <property type="entry name" value="RAB"/>
    <property type="match status" value="1"/>
</dbReference>
<comment type="caution">
    <text evidence="10">The sequence shown here is derived from an EMBL/GenBank/DDBJ whole genome shotgun (WGS) entry which is preliminary data.</text>
</comment>
<keyword evidence="4" id="KW-0488">Methylation</keyword>
<protein>
    <submittedName>
        <fullName evidence="10">Ras family</fullName>
    </submittedName>
</protein>
<dbReference type="SMART" id="SM00175">
    <property type="entry name" value="RAB"/>
    <property type="match status" value="1"/>
</dbReference>
<keyword evidence="5" id="KW-0547">Nucleotide-binding</keyword>
<dbReference type="InterPro" id="IPR003578">
    <property type="entry name" value="Small_GTPase_Rho"/>
</dbReference>
<dbReference type="SMART" id="SM00173">
    <property type="entry name" value="RAS"/>
    <property type="match status" value="1"/>
</dbReference>
<dbReference type="InterPro" id="IPR027417">
    <property type="entry name" value="P-loop_NTPase"/>
</dbReference>
<dbReference type="SMART" id="SM00174">
    <property type="entry name" value="RHO"/>
    <property type="match status" value="1"/>
</dbReference>
<dbReference type="GO" id="GO:0005886">
    <property type="term" value="C:plasma membrane"/>
    <property type="evidence" value="ECO:0007669"/>
    <property type="project" value="UniProtKB-SubCell"/>
</dbReference>
<sequence>MTVLSYAINSGCERSDMSNSISDKRVHKHIRITVVGDGNIGKTCLLICYKDKKFQEYYIPTVFDSYSMTVPIGDERYTIILRDTAGQEEYDRLRPLAYPDTDVFVVCFAVNNRASFRSVEKKWVPEVRHHKPYAKVILVCTKIDLREDDNPDHLTTLEGKQMQKKVKADRFVECSSKLMQNVSKVFAEAMAAYIFSPQKKKASTPNCVYL</sequence>
<dbReference type="GO" id="GO:0001667">
    <property type="term" value="P:ameboidal-type cell migration"/>
    <property type="evidence" value="ECO:0007669"/>
    <property type="project" value="UniProtKB-ARBA"/>
</dbReference>
<dbReference type="FunFam" id="3.40.50.300:FF:000983">
    <property type="entry name" value="Rho family GTPase"/>
    <property type="match status" value="1"/>
</dbReference>
<evidence type="ECO:0000256" key="6">
    <source>
        <dbReference type="ARBA" id="ARBA00023134"/>
    </source>
</evidence>
<comment type="similarity">
    <text evidence="2">Belongs to the small GTPase superfamily. Rho family.</text>
</comment>
<dbReference type="GO" id="GO:0035099">
    <property type="term" value="P:hemocyte migration"/>
    <property type="evidence" value="ECO:0007669"/>
    <property type="project" value="UniProtKB-ARBA"/>
</dbReference>
<evidence type="ECO:0000256" key="4">
    <source>
        <dbReference type="ARBA" id="ARBA00022481"/>
    </source>
</evidence>
<evidence type="ECO:0000256" key="3">
    <source>
        <dbReference type="ARBA" id="ARBA00022475"/>
    </source>
</evidence>
<evidence type="ECO:0000256" key="5">
    <source>
        <dbReference type="ARBA" id="ARBA00022741"/>
    </source>
</evidence>
<reference evidence="10 11" key="1">
    <citation type="journal article" date="2024" name="BMC Genomics">
        <title>De novo assembly and annotation of Popillia japonica's genome with initial clues to its potential as an invasive pest.</title>
        <authorList>
            <person name="Cucini C."/>
            <person name="Boschi S."/>
            <person name="Funari R."/>
            <person name="Cardaioli E."/>
            <person name="Iannotti N."/>
            <person name="Marturano G."/>
            <person name="Paoli F."/>
            <person name="Bruttini M."/>
            <person name="Carapelli A."/>
            <person name="Frati F."/>
            <person name="Nardi F."/>
        </authorList>
    </citation>
    <scope>NUCLEOTIDE SEQUENCE [LARGE SCALE GENOMIC DNA]</scope>
    <source>
        <strain evidence="10">DMR45628</strain>
    </source>
</reference>
<dbReference type="GO" id="GO:0022412">
    <property type="term" value="P:cellular process involved in reproduction in multicellular organism"/>
    <property type="evidence" value="ECO:0007669"/>
    <property type="project" value="UniProtKB-ARBA"/>
</dbReference>
<keyword evidence="11" id="KW-1185">Reference proteome</keyword>
<dbReference type="PRINTS" id="PR00449">
    <property type="entry name" value="RASTRNSFRMNG"/>
</dbReference>
<keyword evidence="6" id="KW-0342">GTP-binding</keyword>
<dbReference type="NCBIfam" id="TIGR00231">
    <property type="entry name" value="small_GTP"/>
    <property type="match status" value="1"/>
</dbReference>
<dbReference type="InterPro" id="IPR005225">
    <property type="entry name" value="Small_GTP-bd"/>
</dbReference>
<evidence type="ECO:0000256" key="9">
    <source>
        <dbReference type="ARBA" id="ARBA00023289"/>
    </source>
</evidence>
<dbReference type="InterPro" id="IPR001806">
    <property type="entry name" value="Small_GTPase"/>
</dbReference>
<evidence type="ECO:0000256" key="8">
    <source>
        <dbReference type="ARBA" id="ARBA00023288"/>
    </source>
</evidence>
<dbReference type="GO" id="GO:0003924">
    <property type="term" value="F:GTPase activity"/>
    <property type="evidence" value="ECO:0007669"/>
    <property type="project" value="InterPro"/>
</dbReference>
<comment type="subcellular location">
    <subcellularLocation>
        <location evidence="1">Cell membrane</location>
        <topology evidence="1">Lipid-anchor</topology>
        <orientation evidence="1">Cytoplasmic side</orientation>
    </subcellularLocation>
</comment>
<proteinExistence type="inferred from homology"/>
<dbReference type="SUPFAM" id="SSF52540">
    <property type="entry name" value="P-loop containing nucleoside triphosphate hydrolases"/>
    <property type="match status" value="1"/>
</dbReference>
<evidence type="ECO:0000313" key="10">
    <source>
        <dbReference type="EMBL" id="KAK9692850.1"/>
    </source>
</evidence>
<evidence type="ECO:0000256" key="1">
    <source>
        <dbReference type="ARBA" id="ARBA00004342"/>
    </source>
</evidence>
<keyword evidence="8" id="KW-0449">Lipoprotein</keyword>
<keyword evidence="9" id="KW-0636">Prenylation</keyword>
<dbReference type="PROSITE" id="PS51420">
    <property type="entry name" value="RHO"/>
    <property type="match status" value="1"/>
</dbReference>
<dbReference type="Pfam" id="PF00071">
    <property type="entry name" value="Ras"/>
    <property type="match status" value="1"/>
</dbReference>